<sequence>RISNTLEAEFCVDALNEAIHKFGPPEIMNTDSHTIDTSSRMV</sequence>
<dbReference type="Proteomes" id="UP000244077">
    <property type="component" value="Unassembled WGS sequence"/>
</dbReference>
<evidence type="ECO:0000313" key="1">
    <source>
        <dbReference type="EMBL" id="PTQ74712.1"/>
    </source>
</evidence>
<dbReference type="EMBL" id="QAOH01000003">
    <property type="protein sequence ID" value="PTQ74712.1"/>
    <property type="molecule type" value="Genomic_DNA"/>
</dbReference>
<proteinExistence type="predicted"/>
<feature type="non-terminal residue" evidence="1">
    <location>
        <position position="1"/>
    </location>
</feature>
<dbReference type="SUPFAM" id="SSF53098">
    <property type="entry name" value="Ribonuclease H-like"/>
    <property type="match status" value="1"/>
</dbReference>
<dbReference type="InterPro" id="IPR012337">
    <property type="entry name" value="RNaseH-like_sf"/>
</dbReference>
<dbReference type="AlphaFoldDB" id="A0A2T5HSZ4"/>
<keyword evidence="2" id="KW-1185">Reference proteome</keyword>
<name>A0A2T5HSZ4_9RHOB</name>
<evidence type="ECO:0000313" key="2">
    <source>
        <dbReference type="Proteomes" id="UP000244077"/>
    </source>
</evidence>
<organism evidence="1 2">
    <name type="scientific">Celeribacter persicus</name>
    <dbReference type="NCBI Taxonomy" id="1651082"/>
    <lineage>
        <taxon>Bacteria</taxon>
        <taxon>Pseudomonadati</taxon>
        <taxon>Pseudomonadota</taxon>
        <taxon>Alphaproteobacteria</taxon>
        <taxon>Rhodobacterales</taxon>
        <taxon>Roseobacteraceae</taxon>
        <taxon>Celeribacter</taxon>
    </lineage>
</organism>
<gene>
    <name evidence="1" type="ORF">C8N42_1031</name>
</gene>
<reference evidence="1 2" key="1">
    <citation type="submission" date="2018-04" db="EMBL/GenBank/DDBJ databases">
        <title>Genomic Encyclopedia of Archaeal and Bacterial Type Strains, Phase II (KMG-II): from individual species to whole genera.</title>
        <authorList>
            <person name="Goeker M."/>
        </authorList>
    </citation>
    <scope>NUCLEOTIDE SEQUENCE [LARGE SCALE GENOMIC DNA]</scope>
    <source>
        <strain evidence="1 2">DSM 100434</strain>
    </source>
</reference>
<protein>
    <submittedName>
        <fullName evidence="1">Uncharacterized protein</fullName>
    </submittedName>
</protein>
<accession>A0A2T5HSZ4</accession>
<comment type="caution">
    <text evidence="1">The sequence shown here is derived from an EMBL/GenBank/DDBJ whole genome shotgun (WGS) entry which is preliminary data.</text>
</comment>